<evidence type="ECO:0000256" key="3">
    <source>
        <dbReference type="ARBA" id="ARBA00012438"/>
    </source>
</evidence>
<dbReference type="InterPro" id="IPR001789">
    <property type="entry name" value="Sig_transdc_resp-reg_receiver"/>
</dbReference>
<dbReference type="Pfam" id="PF01590">
    <property type="entry name" value="GAF"/>
    <property type="match status" value="2"/>
</dbReference>
<dbReference type="eggNOG" id="COG2203">
    <property type="taxonomic scope" value="Bacteria"/>
</dbReference>
<feature type="domain" description="Histidine kinase" evidence="10">
    <location>
        <begin position="368"/>
        <end position="586"/>
    </location>
</feature>
<dbReference type="CDD" id="cd17580">
    <property type="entry name" value="REC_2_DhkD-like"/>
    <property type="match status" value="1"/>
</dbReference>
<dbReference type="RefSeq" id="WP_015182538.1">
    <property type="nucleotide sequence ID" value="NC_019738.1"/>
</dbReference>
<dbReference type="Pfam" id="PF02518">
    <property type="entry name" value="HATPase_c"/>
    <property type="match status" value="1"/>
</dbReference>
<dbReference type="Gene3D" id="3.30.450.40">
    <property type="match status" value="2"/>
</dbReference>
<keyword evidence="13" id="KW-1185">Reference proteome</keyword>
<dbReference type="PATRIC" id="fig|1173027.3.peg.2847"/>
<dbReference type="InterPro" id="IPR036097">
    <property type="entry name" value="HisK_dim/P_sf"/>
</dbReference>
<evidence type="ECO:0000256" key="7">
    <source>
        <dbReference type="ARBA" id="ARBA00023012"/>
    </source>
</evidence>
<dbReference type="SUPFAM" id="SSF52172">
    <property type="entry name" value="CheY-like"/>
    <property type="match status" value="1"/>
</dbReference>
<dbReference type="Gene3D" id="3.40.50.2300">
    <property type="match status" value="1"/>
</dbReference>
<comment type="similarity">
    <text evidence="2">In the N-terminal section; belongs to the phytochrome family.</text>
</comment>
<evidence type="ECO:0000256" key="6">
    <source>
        <dbReference type="ARBA" id="ARBA00022777"/>
    </source>
</evidence>
<dbReference type="AlphaFoldDB" id="K9WF39"/>
<dbReference type="PRINTS" id="PR00344">
    <property type="entry name" value="BCTRLSENSOR"/>
</dbReference>
<evidence type="ECO:0000256" key="5">
    <source>
        <dbReference type="ARBA" id="ARBA00022679"/>
    </source>
</evidence>
<dbReference type="SMART" id="SM00388">
    <property type="entry name" value="HisKA"/>
    <property type="match status" value="1"/>
</dbReference>
<feature type="modified residue" description="4-aspartylphosphate" evidence="9">
    <location>
        <position position="661"/>
    </location>
</feature>
<evidence type="ECO:0000313" key="13">
    <source>
        <dbReference type="Proteomes" id="UP000010471"/>
    </source>
</evidence>
<dbReference type="CDD" id="cd16922">
    <property type="entry name" value="HATPase_EvgS-ArcB-TorS-like"/>
    <property type="match status" value="1"/>
</dbReference>
<organism evidence="12 13">
    <name type="scientific">Allocoleopsis franciscana PCC 7113</name>
    <dbReference type="NCBI Taxonomy" id="1173027"/>
    <lineage>
        <taxon>Bacteria</taxon>
        <taxon>Bacillati</taxon>
        <taxon>Cyanobacteriota</taxon>
        <taxon>Cyanophyceae</taxon>
        <taxon>Coleofasciculales</taxon>
        <taxon>Coleofasciculaceae</taxon>
        <taxon>Allocoleopsis</taxon>
        <taxon>Allocoleopsis franciscana</taxon>
    </lineage>
</organism>
<evidence type="ECO:0000256" key="9">
    <source>
        <dbReference type="PROSITE-ProRule" id="PRU00169"/>
    </source>
</evidence>
<dbReference type="SUPFAM" id="SSF47384">
    <property type="entry name" value="Homodimeric domain of signal transducing histidine kinase"/>
    <property type="match status" value="1"/>
</dbReference>
<dbReference type="InterPro" id="IPR004358">
    <property type="entry name" value="Sig_transdc_His_kin-like_C"/>
</dbReference>
<feature type="domain" description="Response regulatory" evidence="11">
    <location>
        <begin position="612"/>
        <end position="730"/>
    </location>
</feature>
<dbReference type="GO" id="GO:0000155">
    <property type="term" value="F:phosphorelay sensor kinase activity"/>
    <property type="evidence" value="ECO:0007669"/>
    <property type="project" value="InterPro"/>
</dbReference>
<dbReference type="EC" id="2.7.13.3" evidence="3"/>
<dbReference type="eggNOG" id="COG2205">
    <property type="taxonomic scope" value="Bacteria"/>
</dbReference>
<protein>
    <recommendedName>
        <fullName evidence="8">Circadian input-output histidine kinase CikA</fullName>
        <ecNumber evidence="3">2.7.13.3</ecNumber>
    </recommendedName>
</protein>
<keyword evidence="6 12" id="KW-0418">Kinase</keyword>
<evidence type="ECO:0000259" key="10">
    <source>
        <dbReference type="PROSITE" id="PS50109"/>
    </source>
</evidence>
<proteinExistence type="inferred from homology"/>
<dbReference type="KEGG" id="mic:Mic7113_2597"/>
<dbReference type="InterPro" id="IPR011006">
    <property type="entry name" value="CheY-like_superfamily"/>
</dbReference>
<dbReference type="HOGENOM" id="CLU_000445_114_44_3"/>
<dbReference type="eggNOG" id="COG0784">
    <property type="taxonomic scope" value="Bacteria"/>
</dbReference>
<evidence type="ECO:0000313" key="12">
    <source>
        <dbReference type="EMBL" id="AFZ18389.1"/>
    </source>
</evidence>
<dbReference type="EMBL" id="CP003630">
    <property type="protein sequence ID" value="AFZ18389.1"/>
    <property type="molecule type" value="Genomic_DNA"/>
</dbReference>
<dbReference type="OrthoDB" id="434121at2"/>
<keyword evidence="5" id="KW-0808">Transferase</keyword>
<evidence type="ECO:0000256" key="2">
    <source>
        <dbReference type="ARBA" id="ARBA00006402"/>
    </source>
</evidence>
<dbReference type="STRING" id="1173027.Mic7113_2597"/>
<dbReference type="Gene3D" id="3.30.565.10">
    <property type="entry name" value="Histidine kinase-like ATPase, C-terminal domain"/>
    <property type="match status" value="1"/>
</dbReference>
<dbReference type="InterPro" id="IPR003018">
    <property type="entry name" value="GAF"/>
</dbReference>
<dbReference type="PROSITE" id="PS50109">
    <property type="entry name" value="HIS_KIN"/>
    <property type="match status" value="1"/>
</dbReference>
<dbReference type="SMART" id="SM00387">
    <property type="entry name" value="HATPase_c"/>
    <property type="match status" value="1"/>
</dbReference>
<dbReference type="SMART" id="SM00065">
    <property type="entry name" value="GAF"/>
    <property type="match status" value="2"/>
</dbReference>
<evidence type="ECO:0000256" key="1">
    <source>
        <dbReference type="ARBA" id="ARBA00000085"/>
    </source>
</evidence>
<dbReference type="Pfam" id="PF00072">
    <property type="entry name" value="Response_reg"/>
    <property type="match status" value="1"/>
</dbReference>
<dbReference type="Proteomes" id="UP000010471">
    <property type="component" value="Chromosome"/>
</dbReference>
<dbReference type="SMART" id="SM00448">
    <property type="entry name" value="REC"/>
    <property type="match status" value="1"/>
</dbReference>
<sequence length="730" mass="80326">MTNLMAEAMPMAPIPANEVERLAALYRYRILDTPPEAAFDRLTTLAARLFDMPIALVSLVDKSRAWFKSCHGFNLSEVPRDATICSFALLYNQVLVVPDTRQDERFACNPFVQSEPGVRFYAGAPLVTHDGFNLGTLCLLDSKPRDALSAEQQTILADLAAMVVDELELRYSANRITQIDQALLAVTQGVSAATGEAFFYSLVQHFANVLAVDYTYIGLLVERDSEELIQTIATCAQGQIVDNFEYLLRDTPCQAVLKHRKICCYPSSVQALFPHAPLLAPLQIESYIAVPFFDSTGTPLGLLGVMDRKPLENAQLTETLLSIFSMRIAAELERQWAEEKRIQMLAREQEAREQAEAANRIKDEFLAVLSHELRSPLNPILGWSKLLRSGKLNAAKTAQALEIIERNAKLQSQLIEDLLDVSRILRGKLSLNMVPVNLASTIKAALETVRLAAEAKSIQIQTMFDPTIGQVLGDAARLQQVIWNLLTNAVKFTPEGGRVEIQLQLIGSQAQIQVRDTGKGISPDFLPHVFEYFRQADATTTRTFGGLGLGLAIVRHLVELHGGTVQVDSPGEGQGATFTVRLPLIKDKSSKQKAEGNSSPLTPEPSPLTGIRVLVVDDDTDSREFIAFALEQLGAQVSTVTSAEEAIAFLEQSQPNILLSDIGMPDMDGYMLMRQIRAMPPEQGGQILAIALTAYAGEIDRQQALFAGFQHHLAKPVEPNELVKMILSLL</sequence>
<dbReference type="SUPFAM" id="SSF55874">
    <property type="entry name" value="ATPase domain of HSP90 chaperone/DNA topoisomerase II/histidine kinase"/>
    <property type="match status" value="1"/>
</dbReference>
<keyword evidence="7" id="KW-0902">Two-component regulatory system</keyword>
<keyword evidence="4 9" id="KW-0597">Phosphoprotein</keyword>
<evidence type="ECO:0000256" key="8">
    <source>
        <dbReference type="ARBA" id="ARBA00074306"/>
    </source>
</evidence>
<dbReference type="InterPro" id="IPR003661">
    <property type="entry name" value="HisK_dim/P_dom"/>
</dbReference>
<reference evidence="12 13" key="1">
    <citation type="submission" date="2012-06" db="EMBL/GenBank/DDBJ databases">
        <title>Finished chromosome of genome of Microcoleus sp. PCC 7113.</title>
        <authorList>
            <consortium name="US DOE Joint Genome Institute"/>
            <person name="Gugger M."/>
            <person name="Coursin T."/>
            <person name="Rippka R."/>
            <person name="Tandeau De Marsac N."/>
            <person name="Huntemann M."/>
            <person name="Wei C.-L."/>
            <person name="Han J."/>
            <person name="Detter J.C."/>
            <person name="Han C."/>
            <person name="Tapia R."/>
            <person name="Chen A."/>
            <person name="Kyrpides N."/>
            <person name="Mavromatis K."/>
            <person name="Markowitz V."/>
            <person name="Szeto E."/>
            <person name="Ivanova N."/>
            <person name="Pagani I."/>
            <person name="Pati A."/>
            <person name="Goodwin L."/>
            <person name="Nordberg H.P."/>
            <person name="Cantor M.N."/>
            <person name="Hua S.X."/>
            <person name="Woyke T."/>
            <person name="Kerfeld C.A."/>
        </authorList>
    </citation>
    <scope>NUCLEOTIDE SEQUENCE [LARGE SCALE GENOMIC DNA]</scope>
    <source>
        <strain evidence="12 13">PCC 7113</strain>
    </source>
</reference>
<dbReference type="InterPro" id="IPR003594">
    <property type="entry name" value="HATPase_dom"/>
</dbReference>
<accession>K9WF39</accession>
<name>K9WF39_9CYAN</name>
<dbReference type="PANTHER" id="PTHR43547:SF2">
    <property type="entry name" value="HYBRID SIGNAL TRANSDUCTION HISTIDINE KINASE C"/>
    <property type="match status" value="1"/>
</dbReference>
<gene>
    <name evidence="12" type="ORF">Mic7113_2597</name>
</gene>
<dbReference type="PROSITE" id="PS50110">
    <property type="entry name" value="RESPONSE_REGULATORY"/>
    <property type="match status" value="1"/>
</dbReference>
<dbReference type="PANTHER" id="PTHR43547">
    <property type="entry name" value="TWO-COMPONENT HISTIDINE KINASE"/>
    <property type="match status" value="1"/>
</dbReference>
<dbReference type="SUPFAM" id="SSF55781">
    <property type="entry name" value="GAF domain-like"/>
    <property type="match status" value="2"/>
</dbReference>
<dbReference type="InterPro" id="IPR036890">
    <property type="entry name" value="HATPase_C_sf"/>
</dbReference>
<dbReference type="Gene3D" id="1.10.287.130">
    <property type="match status" value="1"/>
</dbReference>
<dbReference type="InterPro" id="IPR029016">
    <property type="entry name" value="GAF-like_dom_sf"/>
</dbReference>
<evidence type="ECO:0000259" key="11">
    <source>
        <dbReference type="PROSITE" id="PS50110"/>
    </source>
</evidence>
<dbReference type="CDD" id="cd00082">
    <property type="entry name" value="HisKA"/>
    <property type="match status" value="1"/>
</dbReference>
<evidence type="ECO:0000256" key="4">
    <source>
        <dbReference type="ARBA" id="ARBA00022553"/>
    </source>
</evidence>
<dbReference type="InterPro" id="IPR005467">
    <property type="entry name" value="His_kinase_dom"/>
</dbReference>
<dbReference type="FunFam" id="3.30.565.10:FF:000010">
    <property type="entry name" value="Sensor histidine kinase RcsC"/>
    <property type="match status" value="1"/>
</dbReference>
<comment type="catalytic activity">
    <reaction evidence="1">
        <text>ATP + protein L-histidine = ADP + protein N-phospho-L-histidine.</text>
        <dbReference type="EC" id="2.7.13.3"/>
    </reaction>
</comment>
<dbReference type="Pfam" id="PF00512">
    <property type="entry name" value="HisKA"/>
    <property type="match status" value="1"/>
</dbReference>